<evidence type="ECO:0000256" key="1">
    <source>
        <dbReference type="SAM" id="MobiDB-lite"/>
    </source>
</evidence>
<feature type="compositionally biased region" description="Polar residues" evidence="1">
    <location>
        <begin position="213"/>
        <end position="229"/>
    </location>
</feature>
<comment type="caution">
    <text evidence="2">The sequence shown here is derived from an EMBL/GenBank/DDBJ whole genome shotgun (WGS) entry which is preliminary data.</text>
</comment>
<evidence type="ECO:0000313" key="3">
    <source>
        <dbReference type="Proteomes" id="UP000728185"/>
    </source>
</evidence>
<sequence>MEGGAIVVKVEKLEQSTALGLPCGKYVVKTPLCEDYLPRRFRSALATIRAQALSGSAAAADTDGGSNVQSPSKRRALIAMETADDDDVAATLRSDPQVDETALAASEISAAGGDTQGQSGVLTLGDELLLIPEGGLGGPVPDEWLTSGAFLTVLTETGETSDLVMEAATGRLFHKPTGHLVSLADGAATQGGDQSQGGTQVAPEYGYEDEQGAATNAGPSGSKNAQRDGSLNVSAADQTEVIDPVTQQEQLLAQMAENGEVIDLNTLFPGVTVTEVSPGVCLVTKPNGDRFNVEHGGEGITLETLQTILQMDA</sequence>
<gene>
    <name evidence="2" type="ORF">FBUS_08382</name>
</gene>
<organism evidence="2 3">
    <name type="scientific">Fasciolopsis buskii</name>
    <dbReference type="NCBI Taxonomy" id="27845"/>
    <lineage>
        <taxon>Eukaryota</taxon>
        <taxon>Metazoa</taxon>
        <taxon>Spiralia</taxon>
        <taxon>Lophotrochozoa</taxon>
        <taxon>Platyhelminthes</taxon>
        <taxon>Trematoda</taxon>
        <taxon>Digenea</taxon>
        <taxon>Plagiorchiida</taxon>
        <taxon>Echinostomata</taxon>
        <taxon>Echinostomatoidea</taxon>
        <taxon>Fasciolidae</taxon>
        <taxon>Fasciolopsis</taxon>
    </lineage>
</organism>
<proteinExistence type="predicted"/>
<evidence type="ECO:0000313" key="2">
    <source>
        <dbReference type="EMBL" id="KAA0188959.1"/>
    </source>
</evidence>
<dbReference type="OrthoDB" id="5981545at2759"/>
<feature type="region of interest" description="Disordered" evidence="1">
    <location>
        <begin position="210"/>
        <end position="229"/>
    </location>
</feature>
<protein>
    <submittedName>
        <fullName evidence="2">Uncharacterized protein</fullName>
    </submittedName>
</protein>
<accession>A0A8E0VHT8</accession>
<dbReference type="AlphaFoldDB" id="A0A8E0VHT8"/>
<keyword evidence="3" id="KW-1185">Reference proteome</keyword>
<name>A0A8E0VHT8_9TREM</name>
<dbReference type="Proteomes" id="UP000728185">
    <property type="component" value="Unassembled WGS sequence"/>
</dbReference>
<reference evidence="2" key="1">
    <citation type="submission" date="2019-05" db="EMBL/GenBank/DDBJ databases">
        <title>Annotation for the trematode Fasciolopsis buski.</title>
        <authorList>
            <person name="Choi Y.-J."/>
        </authorList>
    </citation>
    <scope>NUCLEOTIDE SEQUENCE</scope>
    <source>
        <strain evidence="2">HT</strain>
        <tissue evidence="2">Whole worm</tissue>
    </source>
</reference>
<dbReference type="EMBL" id="LUCM01008099">
    <property type="protein sequence ID" value="KAA0188959.1"/>
    <property type="molecule type" value="Genomic_DNA"/>
</dbReference>